<keyword evidence="7 8" id="KW-0670">Pyruvate</keyword>
<feature type="site" description="Cleavage (non-hydrolytic); by autolysis" evidence="8">
    <location>
        <begin position="74"/>
        <end position="75"/>
    </location>
</feature>
<dbReference type="UniPathway" id="UPA00331">
    <property type="reaction ID" value="UER00451"/>
</dbReference>
<feature type="active site" description="Proton donor; for catalytic activity" evidence="8">
    <location>
        <position position="95"/>
    </location>
</feature>
<comment type="PTM">
    <text evidence="8">Is synthesized initially as an inactive proenzyme. Formation of the active enzyme involves a self-maturation process in which the active site pyruvoyl group is generated from an internal serine residue via an autocatalytic post-translational modification. Two non-identical subunits are generated from the proenzyme in this reaction, and the pyruvate is formed at the N-terminus of the alpha chain, which is derived from the carboxyl end of the proenzyme. The post-translation cleavage follows an unusual pathway, termed non-hydrolytic serinolysis, in which the side chain hydroxyl group of the serine supplies its oxygen atom to form the C-terminus of the beta chain, while the remainder of the serine residue undergoes an oxidative deamination to produce ammonia and the pyruvoyl group blocking the N-terminus of the alpha chain.</text>
</comment>
<dbReference type="SUPFAM" id="SSF56276">
    <property type="entry name" value="S-adenosylmethionine decarboxylase"/>
    <property type="match status" value="1"/>
</dbReference>
<comment type="catalytic activity">
    <reaction evidence="8">
        <text>S-adenosyl-L-methionine + H(+) = S-adenosyl 3-(methylsulfanyl)propylamine + CO2</text>
        <dbReference type="Rhea" id="RHEA:15981"/>
        <dbReference type="ChEBI" id="CHEBI:15378"/>
        <dbReference type="ChEBI" id="CHEBI:16526"/>
        <dbReference type="ChEBI" id="CHEBI:57443"/>
        <dbReference type="ChEBI" id="CHEBI:59789"/>
        <dbReference type="EC" id="4.1.1.50"/>
    </reaction>
</comment>
<feature type="active site" description="Schiff-base intermediate with substrate; via pyruvic acid" evidence="8">
    <location>
        <position position="75"/>
    </location>
</feature>
<dbReference type="EMBL" id="DSTX01000012">
    <property type="protein sequence ID" value="HFK21044.1"/>
    <property type="molecule type" value="Genomic_DNA"/>
</dbReference>
<evidence type="ECO:0000256" key="6">
    <source>
        <dbReference type="ARBA" id="ARBA00023270"/>
    </source>
</evidence>
<protein>
    <recommendedName>
        <fullName evidence="8">S-adenosylmethionine decarboxylase proenzyme</fullName>
        <shortName evidence="8">AdoMetDC</shortName>
        <shortName evidence="8">SAMDC</shortName>
        <ecNumber evidence="8">4.1.1.50</ecNumber>
    </recommendedName>
    <component>
        <recommendedName>
            <fullName evidence="8">S-adenosylmethionine decarboxylase beta chain</fullName>
        </recommendedName>
    </component>
    <component>
        <recommendedName>
            <fullName evidence="8">S-adenosylmethionine decarboxylase alpha chain</fullName>
        </recommendedName>
    </component>
</protein>
<keyword evidence="3 8" id="KW-0620">Polyamine biosynthesis</keyword>
<dbReference type="PANTHER" id="PTHR33866:SF2">
    <property type="entry name" value="S-ADENOSYLMETHIONINE DECARBOXYLASE PROENZYME"/>
    <property type="match status" value="1"/>
</dbReference>
<feature type="modified residue" description="Pyruvic acid (Ser); by autocatalysis" evidence="8">
    <location>
        <position position="75"/>
    </location>
</feature>
<dbReference type="PANTHER" id="PTHR33866">
    <property type="entry name" value="S-ADENOSYLMETHIONINE DECARBOXYLASE PROENZYME"/>
    <property type="match status" value="1"/>
</dbReference>
<sequence>MNQATCVQETTQIVGKHIYGNLYGCDAGQINNESALKNLVIEAAKKANMTIWDTKAWKFGGPKGGVSAIALILESHIAIHTWNEFQYATVDVFTCGEKSDPKEAFDHIVSKLNPKSIMKHYADRSSQL</sequence>
<keyword evidence="8" id="KW-0745">Spermidine biosynthesis</keyword>
<keyword evidence="1 8" id="KW-0210">Decarboxylase</keyword>
<evidence type="ECO:0000256" key="4">
    <source>
        <dbReference type="ARBA" id="ARBA00023145"/>
    </source>
</evidence>
<comment type="caution">
    <text evidence="9">The sequence shown here is derived from an EMBL/GenBank/DDBJ whole genome shotgun (WGS) entry which is preliminary data.</text>
</comment>
<accession>A0A7C3ESY9</accession>
<comment type="cofactor">
    <cofactor evidence="8">
        <name>pyruvate</name>
        <dbReference type="ChEBI" id="CHEBI:15361"/>
    </cofactor>
    <text evidence="8">Binds 1 pyruvoyl group covalently per subunit.</text>
</comment>
<dbReference type="GO" id="GO:0008295">
    <property type="term" value="P:spermidine biosynthetic process"/>
    <property type="evidence" value="ECO:0007669"/>
    <property type="project" value="UniProtKB-UniRule"/>
</dbReference>
<dbReference type="InterPro" id="IPR016067">
    <property type="entry name" value="S-AdoMet_deCO2ase_core"/>
</dbReference>
<dbReference type="InterPro" id="IPR003826">
    <property type="entry name" value="AdoMetDC_fam_prok"/>
</dbReference>
<keyword evidence="2 8" id="KW-0068">Autocatalytic cleavage</keyword>
<dbReference type="Pfam" id="PF02675">
    <property type="entry name" value="AdoMet_dc"/>
    <property type="match status" value="1"/>
</dbReference>
<feature type="chain" id="PRO_5028546371" description="S-adenosylmethionine decarboxylase alpha chain" evidence="8">
    <location>
        <begin position="75"/>
        <end position="128"/>
    </location>
</feature>
<organism evidence="9">
    <name type="scientific">Candidatus Methanomethylicus mesodigestus</name>
    <dbReference type="NCBI Taxonomy" id="1867258"/>
    <lineage>
        <taxon>Archaea</taxon>
        <taxon>Thermoproteota</taxon>
        <taxon>Methanosuratincolia</taxon>
        <taxon>Candidatus Methanomethylicales</taxon>
        <taxon>Candidatus Methanomethylicaceae</taxon>
        <taxon>Candidatus Methanomethylicus</taxon>
    </lineage>
</organism>
<dbReference type="GO" id="GO:0005829">
    <property type="term" value="C:cytosol"/>
    <property type="evidence" value="ECO:0007669"/>
    <property type="project" value="TreeGrafter"/>
</dbReference>
<name>A0A7C3ESY9_9CREN</name>
<dbReference type="GO" id="GO:0004014">
    <property type="term" value="F:adenosylmethionine decarboxylase activity"/>
    <property type="evidence" value="ECO:0007669"/>
    <property type="project" value="UniProtKB-UniRule"/>
</dbReference>
<gene>
    <name evidence="9" type="primary">speD</name>
    <name evidence="8" type="synonym">speH</name>
    <name evidence="9" type="ORF">ENS19_07220</name>
</gene>
<dbReference type="EC" id="4.1.1.50" evidence="8"/>
<comment type="similarity">
    <text evidence="8">Belongs to the prokaryotic AdoMetDC family. Type 1 subfamily.</text>
</comment>
<reference evidence="9" key="1">
    <citation type="journal article" date="2020" name="mSystems">
        <title>Genome- and Community-Level Interaction Insights into Carbon Utilization and Element Cycling Functions of Hydrothermarchaeota in Hydrothermal Sediment.</title>
        <authorList>
            <person name="Zhou Z."/>
            <person name="Liu Y."/>
            <person name="Xu W."/>
            <person name="Pan J."/>
            <person name="Luo Z.H."/>
            <person name="Li M."/>
        </authorList>
    </citation>
    <scope>NUCLEOTIDE SEQUENCE [LARGE SCALE GENOMIC DNA]</scope>
    <source>
        <strain evidence="9">SpSt-468</strain>
    </source>
</reference>
<evidence type="ECO:0000256" key="3">
    <source>
        <dbReference type="ARBA" id="ARBA00023115"/>
    </source>
</evidence>
<keyword evidence="5 8" id="KW-0456">Lyase</keyword>
<dbReference type="HAMAP" id="MF_00464">
    <property type="entry name" value="AdoMetDC_1"/>
    <property type="match status" value="1"/>
</dbReference>
<evidence type="ECO:0000256" key="1">
    <source>
        <dbReference type="ARBA" id="ARBA00022793"/>
    </source>
</evidence>
<dbReference type="NCBIfam" id="TIGR03330">
    <property type="entry name" value="SAM_DCase_Bsu"/>
    <property type="match status" value="1"/>
</dbReference>
<feature type="chain" id="PRO_5028546372" description="S-adenosylmethionine decarboxylase beta chain" evidence="8">
    <location>
        <begin position="1"/>
        <end position="74"/>
    </location>
</feature>
<evidence type="ECO:0000256" key="7">
    <source>
        <dbReference type="ARBA" id="ARBA00023317"/>
    </source>
</evidence>
<comment type="pathway">
    <text evidence="8">Amine and polyamine biosynthesis; S-adenosylmethioninamine biosynthesis; S-adenosylmethioninamine from S-adenosyl-L-methionine: step 1/1.</text>
</comment>
<dbReference type="Gene3D" id="3.60.90.10">
    <property type="entry name" value="S-adenosylmethionine decarboxylase"/>
    <property type="match status" value="1"/>
</dbReference>
<evidence type="ECO:0000313" key="9">
    <source>
        <dbReference type="EMBL" id="HFK21044.1"/>
    </source>
</evidence>
<dbReference type="InterPro" id="IPR017716">
    <property type="entry name" value="S-AdoMet_deCOase_pro-enz"/>
</dbReference>
<comment type="subunit">
    <text evidence="8">Heterotetramer of two alpha and two beta chains arranged as a dimer of alpha/beta heterodimers.</text>
</comment>
<evidence type="ECO:0000256" key="2">
    <source>
        <dbReference type="ARBA" id="ARBA00022813"/>
    </source>
</evidence>
<keyword evidence="4 8" id="KW-0865">Zymogen</keyword>
<keyword evidence="6 8" id="KW-0704">Schiff base</keyword>
<comment type="function">
    <text evidence="8">Catalyzes the decarboxylation of S-adenosylmethionine to S-adenosylmethioninamine (dcAdoMet), the propylamine donor required for the synthesis of the polyamines spermine and spermidine from the diamine putrescine.</text>
</comment>
<dbReference type="AlphaFoldDB" id="A0A7C3ESY9"/>
<feature type="active site" description="Proton acceptor; for processing activity" evidence="8">
    <location>
        <position position="80"/>
    </location>
</feature>
<evidence type="ECO:0000256" key="8">
    <source>
        <dbReference type="HAMAP-Rule" id="MF_00464"/>
    </source>
</evidence>
<proteinExistence type="inferred from homology"/>
<keyword evidence="8" id="KW-0949">S-adenosyl-L-methionine</keyword>
<evidence type="ECO:0000256" key="5">
    <source>
        <dbReference type="ARBA" id="ARBA00023239"/>
    </source>
</evidence>